<dbReference type="PANTHER" id="PTHR31342:SF43">
    <property type="entry name" value="F11A17.16"/>
    <property type="match status" value="1"/>
</dbReference>
<evidence type="ECO:0008006" key="6">
    <source>
        <dbReference type="Google" id="ProtNLM"/>
    </source>
</evidence>
<name>A0A8J5EL32_ZINOF</name>
<evidence type="ECO:0000313" key="4">
    <source>
        <dbReference type="EMBL" id="KAG6467038.1"/>
    </source>
</evidence>
<sequence length="498" mass="55389">MMPNPSAFTNLSLLSHFADRDCATHISLPCSSYNFEAAVVDPSKVMKQELQSRARVVSRSTKDSPRAEADKGSPPMLKPRPKPTDVYTNSSTSLNLAKRSLHFNKLRPGTNKAKELESRLDESERMVVELHKEVAGLKAEVDKLKVRNVELESENKRLHQHLVAAEAKNINKSIVLELVQQNSKNAKELEIHGSNTCKSHSLAQVQPKLVNKMPIPSILTSKALPPPPPPPPPHNDLGRIAVSKPSALVQLYHSLNKRDGKQGSLSNGCSSSLSSNVHSGIVGELQHRSAHLLAIKADVETKGQLIKHLIEKVQSSSFSNMEDVLSFVDWLDGQLSTLADERAVLKHFDWPEKKADALREAAVEFRDLKQLEAQVSSLKDDPSLPCETTLKKISNLLDKLERGVDQVIKLRNSNMVLYREFKIPTDWLLDSGMVCKMKQLSVKLARCYLSRVSIELESFRESAQEALLFQGFAGGLDSELMITIEELKKKVELQGTTK</sequence>
<dbReference type="InterPro" id="IPR040265">
    <property type="entry name" value="CHUP1/IPGA1-like"/>
</dbReference>
<dbReference type="GO" id="GO:0072699">
    <property type="term" value="P:protein localization to cortical microtubule cytoskeleton"/>
    <property type="evidence" value="ECO:0007669"/>
    <property type="project" value="TreeGrafter"/>
</dbReference>
<keyword evidence="1 2" id="KW-0175">Coiled coil</keyword>
<protein>
    <recommendedName>
        <fullName evidence="6">Protein CHUP1, chloroplastic</fullName>
    </recommendedName>
</protein>
<evidence type="ECO:0000256" key="2">
    <source>
        <dbReference type="SAM" id="Coils"/>
    </source>
</evidence>
<proteinExistence type="predicted"/>
<feature type="coiled-coil region" evidence="2">
    <location>
        <begin position="113"/>
        <end position="168"/>
    </location>
</feature>
<dbReference type="PANTHER" id="PTHR31342">
    <property type="entry name" value="PROTEIN CHUP1, CHLOROPLASTIC"/>
    <property type="match status" value="1"/>
</dbReference>
<feature type="compositionally biased region" description="Basic and acidic residues" evidence="3">
    <location>
        <begin position="60"/>
        <end position="71"/>
    </location>
</feature>
<dbReference type="EMBL" id="JACMSC010000096">
    <property type="protein sequence ID" value="KAG6467038.1"/>
    <property type="molecule type" value="Genomic_DNA"/>
</dbReference>
<evidence type="ECO:0000313" key="5">
    <source>
        <dbReference type="Proteomes" id="UP000734854"/>
    </source>
</evidence>
<feature type="region of interest" description="Disordered" evidence="3">
    <location>
        <begin position="51"/>
        <end position="91"/>
    </location>
</feature>
<organism evidence="4 5">
    <name type="scientific">Zingiber officinale</name>
    <name type="common">Ginger</name>
    <name type="synonym">Amomum zingiber</name>
    <dbReference type="NCBI Taxonomy" id="94328"/>
    <lineage>
        <taxon>Eukaryota</taxon>
        <taxon>Viridiplantae</taxon>
        <taxon>Streptophyta</taxon>
        <taxon>Embryophyta</taxon>
        <taxon>Tracheophyta</taxon>
        <taxon>Spermatophyta</taxon>
        <taxon>Magnoliopsida</taxon>
        <taxon>Liliopsida</taxon>
        <taxon>Zingiberales</taxon>
        <taxon>Zingiberaceae</taxon>
        <taxon>Zingiber</taxon>
    </lineage>
</organism>
<keyword evidence="5" id="KW-1185">Reference proteome</keyword>
<dbReference type="GO" id="GO:0055028">
    <property type="term" value="C:cortical microtubule"/>
    <property type="evidence" value="ECO:0007669"/>
    <property type="project" value="TreeGrafter"/>
</dbReference>
<feature type="coiled-coil region" evidence="2">
    <location>
        <begin position="354"/>
        <end position="381"/>
    </location>
</feature>
<comment type="caution">
    <text evidence="4">The sequence shown here is derived from an EMBL/GenBank/DDBJ whole genome shotgun (WGS) entry which is preliminary data.</text>
</comment>
<accession>A0A8J5EL32</accession>
<dbReference type="Proteomes" id="UP000734854">
    <property type="component" value="Unassembled WGS sequence"/>
</dbReference>
<evidence type="ECO:0000256" key="1">
    <source>
        <dbReference type="ARBA" id="ARBA00023054"/>
    </source>
</evidence>
<dbReference type="AlphaFoldDB" id="A0A8J5EL32"/>
<evidence type="ECO:0000256" key="3">
    <source>
        <dbReference type="SAM" id="MobiDB-lite"/>
    </source>
</evidence>
<reference evidence="4 5" key="1">
    <citation type="submission" date="2020-08" db="EMBL/GenBank/DDBJ databases">
        <title>Plant Genome Project.</title>
        <authorList>
            <person name="Zhang R.-G."/>
        </authorList>
    </citation>
    <scope>NUCLEOTIDE SEQUENCE [LARGE SCALE GENOMIC DNA]</scope>
    <source>
        <tissue evidence="4">Rhizome</tissue>
    </source>
</reference>
<gene>
    <name evidence="4" type="ORF">ZIOFF_075160</name>
</gene>